<keyword evidence="1" id="KW-0112">Calmodulin-binding</keyword>
<dbReference type="InterPro" id="IPR000048">
    <property type="entry name" value="IQ_motif_EF-hand-BS"/>
</dbReference>
<feature type="region of interest" description="Disordered" evidence="4">
    <location>
        <begin position="342"/>
        <end position="500"/>
    </location>
</feature>
<dbReference type="Gene3D" id="1.20.5.1190">
    <property type="entry name" value="iswi atpase"/>
    <property type="match status" value="1"/>
</dbReference>
<name>A0A9Q0VFK0_9ROSI</name>
<comment type="similarity">
    <text evidence="2">Belongs to the IQD family.</text>
</comment>
<protein>
    <submittedName>
        <fullName evidence="6">IQ-DOMAIN 5-RELATED</fullName>
    </submittedName>
</protein>
<dbReference type="InterPro" id="IPR025064">
    <property type="entry name" value="DUF4005"/>
</dbReference>
<comment type="caution">
    <text evidence="6">The sequence shown here is derived from an EMBL/GenBank/DDBJ whole genome shotgun (WGS) entry which is preliminary data.</text>
</comment>
<proteinExistence type="inferred from homology"/>
<evidence type="ECO:0000259" key="5">
    <source>
        <dbReference type="Pfam" id="PF13178"/>
    </source>
</evidence>
<feature type="region of interest" description="Disordered" evidence="4">
    <location>
        <begin position="1"/>
        <end position="63"/>
    </location>
</feature>
<gene>
    <name evidence="6" type="ORF">OIU74_029171</name>
</gene>
<dbReference type="PANTHER" id="PTHR32295:SF175">
    <property type="entry name" value="PROTEIN IQ-DOMAIN 2"/>
    <property type="match status" value="1"/>
</dbReference>
<dbReference type="CDD" id="cd23767">
    <property type="entry name" value="IQCD"/>
    <property type="match status" value="1"/>
</dbReference>
<feature type="compositionally biased region" description="Polar residues" evidence="4">
    <location>
        <begin position="355"/>
        <end position="366"/>
    </location>
</feature>
<dbReference type="EMBL" id="JAPFFM010000009">
    <property type="protein sequence ID" value="KAJ6746648.1"/>
    <property type="molecule type" value="Genomic_DNA"/>
</dbReference>
<sequence>MIRRWGRKGKWFSNVKKALSPDSTEKKDQKSNKSKKRWFGKQQLDLDSTSLENVTMQSPPPQPEEVKLIETTNEENQQAYSVPAVTAAVAEHAPITAQTSTEVFQQTKVNKYVGKSKEEVAAIKIQTAFRGYMARRALRALRGLFRLKSLMEGPTIKRQATHTLRCMQTLARVQSQIHTRRIRMSEENQALQRQLLHAKELEKLAVIMDFFSIFAMVMNLLKALWDFIGEEWDDSLQSKEQIEANMLNKFEAAVRRERALAYSFSHQQAWKNSSRPVNPMFMSGNPSWGWSWLERWMAAHPWESQSMTEKELNNDHSSVKSASPSITGGDISKSYARYQLNSDKLIPRESERPTKTTSLQLPSTPNKPAASTVARKLKSASPRSSIGGVDDESRSVASVQSDRSRRHSIAGSSVRDDGSLGSSPALPSYMVPTKSARAKSRSQNPSAAEMNGTPEKEKGSTGSAKKRLSYPPSPAKARRYSGPPKLESSLKEENSVAAGD</sequence>
<feature type="compositionally biased region" description="Basic residues" evidence="4">
    <location>
        <begin position="1"/>
        <end position="10"/>
    </location>
</feature>
<dbReference type="PROSITE" id="PS50096">
    <property type="entry name" value="IQ"/>
    <property type="match status" value="1"/>
</dbReference>
<organism evidence="6 7">
    <name type="scientific">Salix koriyanagi</name>
    <dbReference type="NCBI Taxonomy" id="2511006"/>
    <lineage>
        <taxon>Eukaryota</taxon>
        <taxon>Viridiplantae</taxon>
        <taxon>Streptophyta</taxon>
        <taxon>Embryophyta</taxon>
        <taxon>Tracheophyta</taxon>
        <taxon>Spermatophyta</taxon>
        <taxon>Magnoliopsida</taxon>
        <taxon>eudicotyledons</taxon>
        <taxon>Gunneridae</taxon>
        <taxon>Pentapetalae</taxon>
        <taxon>rosids</taxon>
        <taxon>fabids</taxon>
        <taxon>Malpighiales</taxon>
        <taxon>Salicaceae</taxon>
        <taxon>Saliceae</taxon>
        <taxon>Salix</taxon>
    </lineage>
</organism>
<keyword evidence="7" id="KW-1185">Reference proteome</keyword>
<dbReference type="PANTHER" id="PTHR32295">
    <property type="entry name" value="IQ-DOMAIN 5-RELATED"/>
    <property type="match status" value="1"/>
</dbReference>
<dbReference type="SMART" id="SM00015">
    <property type="entry name" value="IQ"/>
    <property type="match status" value="1"/>
</dbReference>
<feature type="domain" description="DUF4005" evidence="5">
    <location>
        <begin position="412"/>
        <end position="485"/>
    </location>
</feature>
<dbReference type="Pfam" id="PF13178">
    <property type="entry name" value="DUF4005"/>
    <property type="match status" value="1"/>
</dbReference>
<feature type="compositionally biased region" description="Basic and acidic residues" evidence="4">
    <location>
        <begin position="345"/>
        <end position="354"/>
    </location>
</feature>
<evidence type="ECO:0000313" key="6">
    <source>
        <dbReference type="EMBL" id="KAJ6746648.1"/>
    </source>
</evidence>
<dbReference type="Proteomes" id="UP001151752">
    <property type="component" value="Chromosome 6"/>
</dbReference>
<evidence type="ECO:0000313" key="7">
    <source>
        <dbReference type="Proteomes" id="UP001151752"/>
    </source>
</evidence>
<reference evidence="6" key="1">
    <citation type="submission" date="2022-11" db="EMBL/GenBank/DDBJ databases">
        <authorList>
            <person name="Hyden B.L."/>
            <person name="Feng K."/>
            <person name="Yates T."/>
            <person name="Jawdy S."/>
            <person name="Smart L.B."/>
            <person name="Muchero W."/>
        </authorList>
    </citation>
    <scope>NUCLEOTIDE SEQUENCE</scope>
    <source>
        <tissue evidence="6">Shoot tip</tissue>
    </source>
</reference>
<evidence type="ECO:0000256" key="3">
    <source>
        <dbReference type="ARBA" id="ARBA00024378"/>
    </source>
</evidence>
<comment type="subunit">
    <text evidence="3">Binds to multiple calmodulin (CaM) in the presence of Ca(2+) and CaM-like proteins.</text>
</comment>
<dbReference type="AlphaFoldDB" id="A0A9Q0VFK0"/>
<evidence type="ECO:0000256" key="1">
    <source>
        <dbReference type="ARBA" id="ARBA00022860"/>
    </source>
</evidence>
<reference evidence="6" key="2">
    <citation type="journal article" date="2023" name="Int. J. Mol. Sci.">
        <title>De Novo Assembly and Annotation of 11 Diverse Shrub Willow (Salix) Genomes Reveals Novel Gene Organization in Sex-Linked Regions.</title>
        <authorList>
            <person name="Hyden B."/>
            <person name="Feng K."/>
            <person name="Yates T.B."/>
            <person name="Jawdy S."/>
            <person name="Cereghino C."/>
            <person name="Smart L.B."/>
            <person name="Muchero W."/>
        </authorList>
    </citation>
    <scope>NUCLEOTIDE SEQUENCE</scope>
    <source>
        <tissue evidence="6">Shoot tip</tissue>
    </source>
</reference>
<feature type="compositionally biased region" description="Basic and acidic residues" evidence="4">
    <location>
        <begin position="308"/>
        <end position="318"/>
    </location>
</feature>
<accession>A0A9Q0VFK0</accession>
<feature type="compositionally biased region" description="Polar residues" evidence="4">
    <location>
        <begin position="45"/>
        <end position="57"/>
    </location>
</feature>
<dbReference type="Pfam" id="PF00612">
    <property type="entry name" value="IQ"/>
    <property type="match status" value="1"/>
</dbReference>
<evidence type="ECO:0000256" key="2">
    <source>
        <dbReference type="ARBA" id="ARBA00024341"/>
    </source>
</evidence>
<dbReference type="GO" id="GO:0005516">
    <property type="term" value="F:calmodulin binding"/>
    <property type="evidence" value="ECO:0007669"/>
    <property type="project" value="UniProtKB-KW"/>
</dbReference>
<evidence type="ECO:0000256" key="4">
    <source>
        <dbReference type="SAM" id="MobiDB-lite"/>
    </source>
</evidence>
<feature type="region of interest" description="Disordered" evidence="4">
    <location>
        <begin position="307"/>
        <end position="330"/>
    </location>
</feature>